<reference evidence="4 5" key="1">
    <citation type="journal article" date="2019" name="Sci. Rep.">
        <title>Orb-weaving spider Araneus ventricosus genome elucidates the spidroin gene catalogue.</title>
        <authorList>
            <person name="Kono N."/>
            <person name="Nakamura H."/>
            <person name="Ohtoshi R."/>
            <person name="Moran D.A.P."/>
            <person name="Shinohara A."/>
            <person name="Yoshida Y."/>
            <person name="Fujiwara M."/>
            <person name="Mori M."/>
            <person name="Tomita M."/>
            <person name="Arakawa K."/>
        </authorList>
    </citation>
    <scope>NUCLEOTIDE SEQUENCE [LARGE SCALE GENOMIC DNA]</scope>
</reference>
<feature type="compositionally biased region" description="Polar residues" evidence="1">
    <location>
        <begin position="85"/>
        <end position="99"/>
    </location>
</feature>
<dbReference type="AlphaFoldDB" id="A0A4Y2NEM8"/>
<evidence type="ECO:0000259" key="2">
    <source>
        <dbReference type="Pfam" id="PF07530"/>
    </source>
</evidence>
<name>A0A4Y2NEM8_ARAVE</name>
<dbReference type="EMBL" id="BGPR01009013">
    <property type="protein sequence ID" value="GBN37403.1"/>
    <property type="molecule type" value="Genomic_DNA"/>
</dbReference>
<feature type="region of interest" description="Disordered" evidence="1">
    <location>
        <begin position="510"/>
        <end position="529"/>
    </location>
</feature>
<dbReference type="Pfam" id="PF07530">
    <property type="entry name" value="PRE_C2HC"/>
    <property type="match status" value="1"/>
</dbReference>
<proteinExistence type="predicted"/>
<evidence type="ECO:0000313" key="5">
    <source>
        <dbReference type="Proteomes" id="UP000499080"/>
    </source>
</evidence>
<evidence type="ECO:0000256" key="1">
    <source>
        <dbReference type="SAM" id="MobiDB-lite"/>
    </source>
</evidence>
<gene>
    <name evidence="3" type="ORF">AVEN_60540_1</name>
    <name evidence="4" type="ORF">AVEN_62097_1</name>
</gene>
<feature type="compositionally biased region" description="Polar residues" evidence="1">
    <location>
        <begin position="510"/>
        <end position="520"/>
    </location>
</feature>
<protein>
    <recommendedName>
        <fullName evidence="2">Pre-C2HC domain-containing protein</fullName>
    </recommendedName>
</protein>
<dbReference type="Proteomes" id="UP000499080">
    <property type="component" value="Unassembled WGS sequence"/>
</dbReference>
<comment type="caution">
    <text evidence="4">The sequence shown here is derived from an EMBL/GenBank/DDBJ whole genome shotgun (WGS) entry which is preliminary data.</text>
</comment>
<sequence>MVRKKDNTPSKGIGNEALKKNYFLKTDLQLENTSEEFSIDDSLLASQSLLSNPHNGITMPNTPKQMEIAQQKLLRVLEKSPNIPWPTTSSSINNPAKPQQNKKTKILHQENENSDSQMDIDSNLYKSKLAETEANNCLRIERITVEEIPALENLISKRQDLINSYHEINPQHTICTQLMTDVRDNEMKVDALKDELLRIGQYKEINCTHHRFYEDRIETNQTQEKPFTDVPHYKAAKPKSPSNAHIPFQTNNRFQNLIPDEPEISAIILRIDKNQEFILYESIAERPIKAILKGIHASIPLDYIKQELEDLNFEISRIIQFKNFKEQSLYPVFQVDLKRFPQAQKLFNLTHLCNFKIIVESPRRRNTATICYKCAYFHHTAKNCHHNPRCIKCGKNHATRDCDIKEKLPNPTCINCNNSGHTAAWKGCSAFPKFNTRQVIFSYANITKRNIPHQARIHTQSTETAQNPFNLPSLSEAKELLHTLQEIKKILQEFPNIIEAYKTINSSTKQDFHNQIPSQKSQDHHSSIS</sequence>
<feature type="region of interest" description="Disordered" evidence="1">
    <location>
        <begin position="84"/>
        <end position="118"/>
    </location>
</feature>
<evidence type="ECO:0000313" key="3">
    <source>
        <dbReference type="EMBL" id="GBN37396.1"/>
    </source>
</evidence>
<evidence type="ECO:0000313" key="4">
    <source>
        <dbReference type="EMBL" id="GBN37403.1"/>
    </source>
</evidence>
<keyword evidence="5" id="KW-1185">Reference proteome</keyword>
<accession>A0A4Y2NEM8</accession>
<dbReference type="EMBL" id="BGPR01009012">
    <property type="protein sequence ID" value="GBN37396.1"/>
    <property type="molecule type" value="Genomic_DNA"/>
</dbReference>
<dbReference type="InterPro" id="IPR006579">
    <property type="entry name" value="Pre_C2HC_dom"/>
</dbReference>
<organism evidence="4 5">
    <name type="scientific">Araneus ventricosus</name>
    <name type="common">Orbweaver spider</name>
    <name type="synonym">Epeira ventricosa</name>
    <dbReference type="NCBI Taxonomy" id="182803"/>
    <lineage>
        <taxon>Eukaryota</taxon>
        <taxon>Metazoa</taxon>
        <taxon>Ecdysozoa</taxon>
        <taxon>Arthropoda</taxon>
        <taxon>Chelicerata</taxon>
        <taxon>Arachnida</taxon>
        <taxon>Araneae</taxon>
        <taxon>Araneomorphae</taxon>
        <taxon>Entelegynae</taxon>
        <taxon>Araneoidea</taxon>
        <taxon>Araneidae</taxon>
        <taxon>Araneus</taxon>
    </lineage>
</organism>
<feature type="domain" description="Pre-C2HC" evidence="2">
    <location>
        <begin position="304"/>
        <end position="367"/>
    </location>
</feature>
<dbReference type="OrthoDB" id="8123886at2759"/>